<proteinExistence type="inferred from homology"/>
<comment type="catalytic activity">
    <reaction evidence="1 7">
        <text>6-phospho-D-glucono-1,5-lactone + H2O = 6-phospho-D-gluconate + H(+)</text>
        <dbReference type="Rhea" id="RHEA:12556"/>
        <dbReference type="ChEBI" id="CHEBI:15377"/>
        <dbReference type="ChEBI" id="CHEBI:15378"/>
        <dbReference type="ChEBI" id="CHEBI:57955"/>
        <dbReference type="ChEBI" id="CHEBI:58759"/>
        <dbReference type="EC" id="3.1.1.31"/>
    </reaction>
</comment>
<evidence type="ECO:0000256" key="1">
    <source>
        <dbReference type="ARBA" id="ARBA00000832"/>
    </source>
</evidence>
<dbReference type="Proteomes" id="UP000053060">
    <property type="component" value="Unassembled WGS sequence"/>
</dbReference>
<dbReference type="GO" id="GO:0005975">
    <property type="term" value="P:carbohydrate metabolic process"/>
    <property type="evidence" value="ECO:0007669"/>
    <property type="project" value="UniProtKB-UniRule"/>
</dbReference>
<dbReference type="EMBL" id="AZXY01000010">
    <property type="protein sequence ID" value="KSZ57224.1"/>
    <property type="molecule type" value="Genomic_DNA"/>
</dbReference>
<comment type="similarity">
    <text evidence="4 7">Belongs to the glucosamine/galactosamine-6-phosphate isomerase family. 6-phosphogluconolactonase subfamily.</text>
</comment>
<organism evidence="9 10">
    <name type="scientific">Rhodococcus pyridinivorans KG-16</name>
    <dbReference type="NCBI Taxonomy" id="1441730"/>
    <lineage>
        <taxon>Bacteria</taxon>
        <taxon>Bacillati</taxon>
        <taxon>Actinomycetota</taxon>
        <taxon>Actinomycetes</taxon>
        <taxon>Mycobacteriales</taxon>
        <taxon>Nocardiaceae</taxon>
        <taxon>Rhodococcus</taxon>
    </lineage>
</organism>
<comment type="function">
    <text evidence="2 7">Hydrolysis of 6-phosphogluconolactone to 6-phosphogluconate.</text>
</comment>
<evidence type="ECO:0000313" key="9">
    <source>
        <dbReference type="EMBL" id="KSZ57224.1"/>
    </source>
</evidence>
<dbReference type="NCBIfam" id="TIGR01198">
    <property type="entry name" value="pgl"/>
    <property type="match status" value="1"/>
</dbReference>
<dbReference type="Pfam" id="PF01182">
    <property type="entry name" value="Glucosamine_iso"/>
    <property type="match status" value="1"/>
</dbReference>
<feature type="domain" description="Glucosamine/galactosamine-6-phosphate isomerase" evidence="8">
    <location>
        <begin position="16"/>
        <end position="240"/>
    </location>
</feature>
<dbReference type="InterPro" id="IPR006148">
    <property type="entry name" value="Glc/Gal-6P_isomerase"/>
</dbReference>
<evidence type="ECO:0000256" key="4">
    <source>
        <dbReference type="ARBA" id="ARBA00010662"/>
    </source>
</evidence>
<reference evidence="9 10" key="2">
    <citation type="journal article" date="2016" name="Genome Announc.">
        <title>Draft Genome Sequence of a Versatile Hydrocarbon-Degrading Bacterium, Rhodococcus pyridinivorans Strain KG-16, Collected from Oil Fields in India.</title>
        <authorList>
            <person name="Aggarwal R.K."/>
            <person name="Dawar C."/>
            <person name="Phanindranath R."/>
            <person name="Mutnuri L."/>
            <person name="Dayal A.M."/>
        </authorList>
    </citation>
    <scope>NUCLEOTIDE SEQUENCE [LARGE SCALE GENOMIC DNA]</scope>
    <source>
        <strain evidence="9 10">KG-16</strain>
    </source>
</reference>
<dbReference type="UniPathway" id="UPA00115">
    <property type="reaction ID" value="UER00409"/>
</dbReference>
<dbReference type="SUPFAM" id="SSF100950">
    <property type="entry name" value="NagB/RpiA/CoA transferase-like"/>
    <property type="match status" value="1"/>
</dbReference>
<comment type="caution">
    <text evidence="9">The sequence shown here is derived from an EMBL/GenBank/DDBJ whole genome shotgun (WGS) entry which is preliminary data.</text>
</comment>
<dbReference type="CDD" id="cd01400">
    <property type="entry name" value="6PGL"/>
    <property type="match status" value="1"/>
</dbReference>
<evidence type="ECO:0000313" key="10">
    <source>
        <dbReference type="Proteomes" id="UP000053060"/>
    </source>
</evidence>
<dbReference type="InterPro" id="IPR037171">
    <property type="entry name" value="NagB/RpiA_transferase-like"/>
</dbReference>
<dbReference type="InterPro" id="IPR005900">
    <property type="entry name" value="6-phosphogluconolactonase_DevB"/>
</dbReference>
<evidence type="ECO:0000256" key="5">
    <source>
        <dbReference type="ARBA" id="ARBA00013198"/>
    </source>
</evidence>
<dbReference type="AlphaFoldDB" id="A0A0V9UGT6"/>
<evidence type="ECO:0000256" key="7">
    <source>
        <dbReference type="RuleBase" id="RU365095"/>
    </source>
</evidence>
<dbReference type="RefSeq" id="WP_060653253.1">
    <property type="nucleotide sequence ID" value="NZ_AZXY01000010.1"/>
</dbReference>
<name>A0A0V9UGT6_9NOCA</name>
<gene>
    <name evidence="7" type="primary">pgl</name>
    <name evidence="9" type="ORF">Z045_19115</name>
</gene>
<dbReference type="PANTHER" id="PTHR11054">
    <property type="entry name" value="6-PHOSPHOGLUCONOLACTONASE"/>
    <property type="match status" value="1"/>
</dbReference>
<evidence type="ECO:0000256" key="2">
    <source>
        <dbReference type="ARBA" id="ARBA00002681"/>
    </source>
</evidence>
<dbReference type="Gene3D" id="3.40.50.1360">
    <property type="match status" value="1"/>
</dbReference>
<dbReference type="PATRIC" id="fig|1441730.3.peg.3994"/>
<keyword evidence="7" id="KW-0378">Hydrolase</keyword>
<evidence type="ECO:0000259" key="8">
    <source>
        <dbReference type="Pfam" id="PF01182"/>
    </source>
</evidence>
<dbReference type="EC" id="3.1.1.31" evidence="5 7"/>
<evidence type="ECO:0000256" key="3">
    <source>
        <dbReference type="ARBA" id="ARBA00004961"/>
    </source>
</evidence>
<protein>
    <recommendedName>
        <fullName evidence="6 7">6-phosphogluconolactonase</fullName>
        <shortName evidence="7">6PGL</shortName>
        <ecNumber evidence="5 7">3.1.1.31</ecNumber>
    </recommendedName>
</protein>
<evidence type="ECO:0000256" key="6">
    <source>
        <dbReference type="ARBA" id="ARBA00020337"/>
    </source>
</evidence>
<dbReference type="GO" id="GO:0006098">
    <property type="term" value="P:pentose-phosphate shunt"/>
    <property type="evidence" value="ECO:0007669"/>
    <property type="project" value="UniProtKB-UniPathway"/>
</dbReference>
<dbReference type="GO" id="GO:0017057">
    <property type="term" value="F:6-phosphogluconolactonase activity"/>
    <property type="evidence" value="ECO:0007669"/>
    <property type="project" value="UniProtKB-UniRule"/>
</dbReference>
<dbReference type="InterPro" id="IPR039104">
    <property type="entry name" value="6PGL"/>
</dbReference>
<sequence>MSDTVRTPSEIRRFADADEVARAAASAFVDAVVAAQRERVQAHVVLTGGGTGIAMLENVRRDQGAIDWSAVNVYFGDERFLPPGDPDRNEVQAREALLDHVPIDPARIHTMPALGEDGCSTPQDSAQRYAELLAAHSPDGTAPVFDVHLLGMGGEGHINSLFPHTDAVRESERFVVGVDDSPKPPPARVTLTLPAVQRARQVWLLVTGDAKAEAVAAAVGGAAPEDFPSAGAHGTERTVWFLDPAAAAQLPAS</sequence>
<reference evidence="10" key="1">
    <citation type="submission" date="2015-01" db="EMBL/GenBank/DDBJ databases">
        <title>Draft genome sequence of Rhodococcus pyridinivorans strain KG-16, a hydrocarbon-degrading bacterium.</title>
        <authorList>
            <person name="Aggarwal R.K."/>
            <person name="Dawar C."/>
        </authorList>
    </citation>
    <scope>NUCLEOTIDE SEQUENCE [LARGE SCALE GENOMIC DNA]</scope>
    <source>
        <strain evidence="10">KG-16</strain>
    </source>
</reference>
<comment type="pathway">
    <text evidence="3 7">Carbohydrate degradation; pentose phosphate pathway; D-ribulose 5-phosphate from D-glucose 6-phosphate (oxidative stage): step 2/3.</text>
</comment>
<dbReference type="PANTHER" id="PTHR11054:SF0">
    <property type="entry name" value="6-PHOSPHOGLUCONOLACTONASE"/>
    <property type="match status" value="1"/>
</dbReference>
<accession>A0A0V9UGT6</accession>